<name>A0A3N0ACH7_9ACTN</name>
<comment type="caution">
    <text evidence="3">The sequence shown here is derived from an EMBL/GenBank/DDBJ whole genome shotgun (WGS) entry which is preliminary data.</text>
</comment>
<keyword evidence="4" id="KW-1185">Reference proteome</keyword>
<dbReference type="RefSeq" id="WP_123184524.1">
    <property type="nucleotide sequence ID" value="NZ_CANPEU010000001.1"/>
</dbReference>
<dbReference type="Gene3D" id="3.30.2130.10">
    <property type="entry name" value="VC0802-like"/>
    <property type="match status" value="1"/>
</dbReference>
<feature type="domain" description="ACT" evidence="1">
    <location>
        <begin position="5"/>
        <end position="79"/>
    </location>
</feature>
<dbReference type="PANTHER" id="PTHR40099:SF1">
    <property type="entry name" value="ACETOLACTATE SYNTHASE, SMALL SUBUNIT"/>
    <property type="match status" value="1"/>
</dbReference>
<dbReference type="PANTHER" id="PTHR40099">
    <property type="entry name" value="ACETOLACTATE SYNTHASE, SMALL SUBUNIT"/>
    <property type="match status" value="1"/>
</dbReference>
<dbReference type="Pfam" id="PF19571">
    <property type="entry name" value="ACT_8"/>
    <property type="match status" value="1"/>
</dbReference>
<dbReference type="PROSITE" id="PS51671">
    <property type="entry name" value="ACT"/>
    <property type="match status" value="1"/>
</dbReference>
<evidence type="ECO:0000313" key="5">
    <source>
        <dbReference type="Proteomes" id="UP000530850"/>
    </source>
</evidence>
<accession>A0A3N0ACH7</accession>
<dbReference type="SUPFAM" id="SSF55021">
    <property type="entry name" value="ACT-like"/>
    <property type="match status" value="1"/>
</dbReference>
<proteinExistence type="predicted"/>
<dbReference type="InterPro" id="IPR045865">
    <property type="entry name" value="ACT-like_dom_sf"/>
</dbReference>
<dbReference type="EMBL" id="JACHYA010000001">
    <property type="protein sequence ID" value="MBB3170648.1"/>
    <property type="molecule type" value="Genomic_DNA"/>
</dbReference>
<dbReference type="GeneID" id="93355823"/>
<dbReference type="Proteomes" id="UP000530850">
    <property type="component" value="Unassembled WGS sequence"/>
</dbReference>
<evidence type="ECO:0000313" key="2">
    <source>
        <dbReference type="EMBL" id="MBB3170648.1"/>
    </source>
</evidence>
<reference evidence="3 4" key="1">
    <citation type="submission" date="2019-04" db="EMBL/GenBank/DDBJ databases">
        <title>Microbes associate with the intestines of laboratory mice.</title>
        <authorList>
            <person name="Navarre W."/>
            <person name="Wong E."/>
            <person name="Huang K.C."/>
            <person name="Tropini C."/>
            <person name="Ng K."/>
            <person name="Yu B."/>
        </authorList>
    </citation>
    <scope>NUCLEOTIDE SEQUENCE [LARGE SCALE GENOMIC DNA]</scope>
    <source>
        <strain evidence="3 4">NM48_B13</strain>
    </source>
</reference>
<reference evidence="2 5" key="2">
    <citation type="submission" date="2020-08" db="EMBL/GenBank/DDBJ databases">
        <title>Sequencing the genomes of 1000 actinobacteria strains.</title>
        <authorList>
            <person name="Klenk H.-P."/>
        </authorList>
    </citation>
    <scope>NUCLEOTIDE SEQUENCE [LARGE SCALE GENOMIC DNA]</scope>
    <source>
        <strain evidence="2 5">DSM 22242</strain>
    </source>
</reference>
<protein>
    <submittedName>
        <fullName evidence="3">ACT domain-containing protein</fullName>
    </submittedName>
</protein>
<organism evidence="3 4">
    <name type="scientific">Parvibacter caecicola</name>
    <dbReference type="NCBI Taxonomy" id="747645"/>
    <lineage>
        <taxon>Bacteria</taxon>
        <taxon>Bacillati</taxon>
        <taxon>Actinomycetota</taxon>
        <taxon>Coriobacteriia</taxon>
        <taxon>Coriobacteriales</taxon>
        <taxon>Coriobacteriaceae</taxon>
        <taxon>Parvibacter</taxon>
    </lineage>
</organism>
<dbReference type="EMBL" id="SSTM01000001">
    <property type="protein sequence ID" value="TJW12144.1"/>
    <property type="molecule type" value="Genomic_DNA"/>
</dbReference>
<gene>
    <name evidence="3" type="ORF">E5982_00600</name>
    <name evidence="2" type="ORF">FHR31_000428</name>
</gene>
<dbReference type="InterPro" id="IPR002912">
    <property type="entry name" value="ACT_dom"/>
</dbReference>
<dbReference type="AlphaFoldDB" id="A0A3N0ACH7"/>
<evidence type="ECO:0000259" key="1">
    <source>
        <dbReference type="PROSITE" id="PS51671"/>
    </source>
</evidence>
<sequence length="144" mass="15271">MSITQISVFVESKPGHMGRVLGAFAENDINVHGFSASDTGEYGIVRFVVDDTQRALEVLKTMGAAARTADVLCLKLDDSVGQLQKAMETLAAAQLNVAYCYSLASTYIAISVRDIPSAEAALQSAGMAVVSDEDLAEFMVGETM</sequence>
<dbReference type="OrthoDB" id="9790662at2"/>
<dbReference type="InterPro" id="IPR045739">
    <property type="entry name" value="ACT_dom_pair"/>
</dbReference>
<evidence type="ECO:0000313" key="4">
    <source>
        <dbReference type="Proteomes" id="UP000309454"/>
    </source>
</evidence>
<dbReference type="Proteomes" id="UP000309454">
    <property type="component" value="Unassembled WGS sequence"/>
</dbReference>
<evidence type="ECO:0000313" key="3">
    <source>
        <dbReference type="EMBL" id="TJW12144.1"/>
    </source>
</evidence>